<dbReference type="InterPro" id="IPR050166">
    <property type="entry name" value="ABC_transporter_ATP-bind"/>
</dbReference>
<sequence>MAGVHELTVRYGDITVLKNFSAEFPDGAVTAVSGRSGCGKTTLLAVLLGLLRPASGTVTGFQRPSAAFQEDRLLPYLTAVKNITVAAGCTAQAAQDALRQVGFDSADSEKNAAALSGGMARRVALVRAMLAEGDAVILDEPFKGLDELTRTAVLRFVNENRRGRTMVVVTHDPRDAEDLGATHFVRM</sequence>
<evidence type="ECO:0000313" key="6">
    <source>
        <dbReference type="Proteomes" id="UP001299220"/>
    </source>
</evidence>
<name>A0ABS9CNU8_9FIRM</name>
<dbReference type="PANTHER" id="PTHR42788:SF13">
    <property type="entry name" value="ALIPHATIC SULFONATES IMPORT ATP-BINDING PROTEIN SSUB"/>
    <property type="match status" value="1"/>
</dbReference>
<dbReference type="Proteomes" id="UP001299220">
    <property type="component" value="Unassembled WGS sequence"/>
</dbReference>
<dbReference type="Pfam" id="PF00005">
    <property type="entry name" value="ABC_tran"/>
    <property type="match status" value="1"/>
</dbReference>
<dbReference type="InterPro" id="IPR027417">
    <property type="entry name" value="P-loop_NTPase"/>
</dbReference>
<dbReference type="SUPFAM" id="SSF52540">
    <property type="entry name" value="P-loop containing nucleoside triphosphate hydrolases"/>
    <property type="match status" value="1"/>
</dbReference>
<dbReference type="InterPro" id="IPR003439">
    <property type="entry name" value="ABC_transporter-like_ATP-bd"/>
</dbReference>
<dbReference type="PROSITE" id="PS50893">
    <property type="entry name" value="ABC_TRANSPORTER_2"/>
    <property type="match status" value="1"/>
</dbReference>
<dbReference type="InterPro" id="IPR017871">
    <property type="entry name" value="ABC_transporter-like_CS"/>
</dbReference>
<protein>
    <submittedName>
        <fullName evidence="5">ABC transporter ATP-binding protein</fullName>
    </submittedName>
</protein>
<comment type="caution">
    <text evidence="5">The sequence shown here is derived from an EMBL/GenBank/DDBJ whole genome shotgun (WGS) entry which is preliminary data.</text>
</comment>
<evidence type="ECO:0000313" key="5">
    <source>
        <dbReference type="EMBL" id="MCF2652841.1"/>
    </source>
</evidence>
<proteinExistence type="predicted"/>
<dbReference type="InterPro" id="IPR003593">
    <property type="entry name" value="AAA+_ATPase"/>
</dbReference>
<dbReference type="Gene3D" id="3.40.50.300">
    <property type="entry name" value="P-loop containing nucleotide triphosphate hydrolases"/>
    <property type="match status" value="1"/>
</dbReference>
<dbReference type="SMART" id="SM00382">
    <property type="entry name" value="AAA"/>
    <property type="match status" value="1"/>
</dbReference>
<reference evidence="5 6" key="1">
    <citation type="submission" date="2020-12" db="EMBL/GenBank/DDBJ databases">
        <title>Whole genome sequences of gut porcine anaerobes.</title>
        <authorList>
            <person name="Kubasova T."/>
            <person name="Jahodarova E."/>
            <person name="Rychlik I."/>
        </authorList>
    </citation>
    <scope>NUCLEOTIDE SEQUENCE [LARGE SCALE GENOMIC DNA]</scope>
    <source>
        <strain evidence="5 6">An867</strain>
    </source>
</reference>
<dbReference type="PROSITE" id="PS00211">
    <property type="entry name" value="ABC_TRANSPORTER_1"/>
    <property type="match status" value="1"/>
</dbReference>
<dbReference type="GO" id="GO:0005524">
    <property type="term" value="F:ATP binding"/>
    <property type="evidence" value="ECO:0007669"/>
    <property type="project" value="UniProtKB-KW"/>
</dbReference>
<organism evidence="5 6">
    <name type="scientific">Anaeromassilibacillus senegalensis</name>
    <dbReference type="NCBI Taxonomy" id="1673717"/>
    <lineage>
        <taxon>Bacteria</taxon>
        <taxon>Bacillati</taxon>
        <taxon>Bacillota</taxon>
        <taxon>Clostridia</taxon>
        <taxon>Eubacteriales</taxon>
        <taxon>Acutalibacteraceae</taxon>
        <taxon>Anaeromassilibacillus</taxon>
    </lineage>
</organism>
<dbReference type="EMBL" id="JAFBIT010000003">
    <property type="protein sequence ID" value="MCF2652841.1"/>
    <property type="molecule type" value="Genomic_DNA"/>
</dbReference>
<feature type="domain" description="ABC transporter" evidence="4">
    <location>
        <begin position="2"/>
        <end position="187"/>
    </location>
</feature>
<dbReference type="PANTHER" id="PTHR42788">
    <property type="entry name" value="TAURINE IMPORT ATP-BINDING PROTEIN-RELATED"/>
    <property type="match status" value="1"/>
</dbReference>
<keyword evidence="2" id="KW-0547">Nucleotide-binding</keyword>
<dbReference type="RefSeq" id="WP_235323886.1">
    <property type="nucleotide sequence ID" value="NZ_JAFBIT010000003.1"/>
</dbReference>
<keyword evidence="1" id="KW-0813">Transport</keyword>
<evidence type="ECO:0000256" key="2">
    <source>
        <dbReference type="ARBA" id="ARBA00022741"/>
    </source>
</evidence>
<evidence type="ECO:0000256" key="3">
    <source>
        <dbReference type="ARBA" id="ARBA00022840"/>
    </source>
</evidence>
<evidence type="ECO:0000256" key="1">
    <source>
        <dbReference type="ARBA" id="ARBA00022448"/>
    </source>
</evidence>
<keyword evidence="3 5" id="KW-0067">ATP-binding</keyword>
<evidence type="ECO:0000259" key="4">
    <source>
        <dbReference type="PROSITE" id="PS50893"/>
    </source>
</evidence>
<keyword evidence="6" id="KW-1185">Reference proteome</keyword>
<accession>A0ABS9CNU8</accession>
<gene>
    <name evidence="5" type="ORF">JQM67_09510</name>
</gene>